<dbReference type="InterPro" id="IPR009078">
    <property type="entry name" value="Ferritin-like_SF"/>
</dbReference>
<dbReference type="AlphaFoldDB" id="A0A1G9LU30"/>
<sequence length="70" mass="8355">MANDRLTQKEQSFLEDALEMENLCITKYSVYAEQCQDDDLKDLLFNISKNKRQHVNRINHLLDKNSFTYN</sequence>
<dbReference type="Gene3D" id="1.20.1260.10">
    <property type="match status" value="1"/>
</dbReference>
<dbReference type="RefSeq" id="WP_092067895.1">
    <property type="nucleotide sequence ID" value="NZ_FNHB01000001.1"/>
</dbReference>
<dbReference type="InterPro" id="IPR012347">
    <property type="entry name" value="Ferritin-like"/>
</dbReference>
<dbReference type="SUPFAM" id="SSF47240">
    <property type="entry name" value="Ferritin-like"/>
    <property type="match status" value="1"/>
</dbReference>
<accession>A0A1G9LU30</accession>
<keyword evidence="2" id="KW-1185">Reference proteome</keyword>
<protein>
    <recommendedName>
        <fullName evidence="3">Coat F domain-containing protein</fullName>
    </recommendedName>
</protein>
<proteinExistence type="predicted"/>
<dbReference type="STRING" id="146817.SAMN04488502_101472"/>
<evidence type="ECO:0008006" key="3">
    <source>
        <dbReference type="Google" id="ProtNLM"/>
    </source>
</evidence>
<dbReference type="OrthoDB" id="1683905at2"/>
<gene>
    <name evidence="1" type="ORF">SAMN04488502_101472</name>
</gene>
<evidence type="ECO:0000313" key="1">
    <source>
        <dbReference type="EMBL" id="SDL65612.1"/>
    </source>
</evidence>
<organism evidence="1 2">
    <name type="scientific">Dendrosporobacter quercicolus</name>
    <dbReference type="NCBI Taxonomy" id="146817"/>
    <lineage>
        <taxon>Bacteria</taxon>
        <taxon>Bacillati</taxon>
        <taxon>Bacillota</taxon>
        <taxon>Negativicutes</taxon>
        <taxon>Selenomonadales</taxon>
        <taxon>Sporomusaceae</taxon>
        <taxon>Dendrosporobacter</taxon>
    </lineage>
</organism>
<name>A0A1G9LU30_9FIRM</name>
<evidence type="ECO:0000313" key="2">
    <source>
        <dbReference type="Proteomes" id="UP000214880"/>
    </source>
</evidence>
<reference evidence="1 2" key="1">
    <citation type="submission" date="2016-10" db="EMBL/GenBank/DDBJ databases">
        <authorList>
            <person name="de Groot N.N."/>
        </authorList>
    </citation>
    <scope>NUCLEOTIDE SEQUENCE [LARGE SCALE GENOMIC DNA]</scope>
    <source>
        <strain evidence="1 2">DSM 1736</strain>
    </source>
</reference>
<dbReference type="EMBL" id="FNHB01000001">
    <property type="protein sequence ID" value="SDL65612.1"/>
    <property type="molecule type" value="Genomic_DNA"/>
</dbReference>
<dbReference type="Proteomes" id="UP000214880">
    <property type="component" value="Unassembled WGS sequence"/>
</dbReference>